<sequence length="276" mass="31940">MLFNKLLKFLSNQTSLSTLKFYFSTFPFQLFTHNVDKNCMFLLCNGLLVFVGITKSLSGSRSDDKPSTFIKDDGSPSQFSVIEANELMLEITETEEETSELVEQNTAAEKVIEAENCAEEEVQENIEKVIVVDEGQEKGSSLVLKEEEKELDEETEQLDVGDVEEDKRSEIDHLLTEESMEEEEENVEEESSKLSTEELNKKFEDFIRRMKEDLRIEAQRQLVMIEVRADRYLNDCMQPTYDGTMKVKIHRFKIGVAQEISIIEAHFFQVQRTDKE</sequence>
<name>A0AA86SS04_9FABA</name>
<dbReference type="EMBL" id="OY731405">
    <property type="protein sequence ID" value="CAJ1971503.1"/>
    <property type="molecule type" value="Genomic_DNA"/>
</dbReference>
<proteinExistence type="predicted"/>
<protein>
    <submittedName>
        <fullName evidence="2">Uncharacterized protein</fullName>
    </submittedName>
</protein>
<dbReference type="PANTHER" id="PTHR34947:SF5">
    <property type="entry name" value="PROTEIN, PUTATIVE-RELATED"/>
    <property type="match status" value="1"/>
</dbReference>
<accession>A0AA86SS04</accession>
<evidence type="ECO:0000313" key="3">
    <source>
        <dbReference type="Proteomes" id="UP001189624"/>
    </source>
</evidence>
<dbReference type="Proteomes" id="UP001189624">
    <property type="component" value="Chromosome 8"/>
</dbReference>
<evidence type="ECO:0000256" key="1">
    <source>
        <dbReference type="SAM" id="MobiDB-lite"/>
    </source>
</evidence>
<evidence type="ECO:0000313" key="2">
    <source>
        <dbReference type="EMBL" id="CAJ1971503.1"/>
    </source>
</evidence>
<dbReference type="PANTHER" id="PTHR34947">
    <property type="entry name" value="TRANSMEMBRANE PROTEIN"/>
    <property type="match status" value="1"/>
</dbReference>
<feature type="compositionally biased region" description="Acidic residues" evidence="1">
    <location>
        <begin position="149"/>
        <end position="164"/>
    </location>
</feature>
<feature type="region of interest" description="Disordered" evidence="1">
    <location>
        <begin position="146"/>
        <end position="167"/>
    </location>
</feature>
<organism evidence="2 3">
    <name type="scientific">Sphenostylis stenocarpa</name>
    <dbReference type="NCBI Taxonomy" id="92480"/>
    <lineage>
        <taxon>Eukaryota</taxon>
        <taxon>Viridiplantae</taxon>
        <taxon>Streptophyta</taxon>
        <taxon>Embryophyta</taxon>
        <taxon>Tracheophyta</taxon>
        <taxon>Spermatophyta</taxon>
        <taxon>Magnoliopsida</taxon>
        <taxon>eudicotyledons</taxon>
        <taxon>Gunneridae</taxon>
        <taxon>Pentapetalae</taxon>
        <taxon>rosids</taxon>
        <taxon>fabids</taxon>
        <taxon>Fabales</taxon>
        <taxon>Fabaceae</taxon>
        <taxon>Papilionoideae</taxon>
        <taxon>50 kb inversion clade</taxon>
        <taxon>NPAAA clade</taxon>
        <taxon>indigoferoid/millettioid clade</taxon>
        <taxon>Phaseoleae</taxon>
        <taxon>Sphenostylis</taxon>
    </lineage>
</organism>
<dbReference type="Gramene" id="rna-AYBTSS11_LOCUS23504">
    <property type="protein sequence ID" value="CAJ1971503.1"/>
    <property type="gene ID" value="gene-AYBTSS11_LOCUS23504"/>
</dbReference>
<keyword evidence="3" id="KW-1185">Reference proteome</keyword>
<gene>
    <name evidence="2" type="ORF">AYBTSS11_LOCUS23504</name>
</gene>
<dbReference type="AlphaFoldDB" id="A0AA86SS04"/>
<reference evidence="2" key="1">
    <citation type="submission" date="2023-10" db="EMBL/GenBank/DDBJ databases">
        <authorList>
            <person name="Domelevo Entfellner J.-B."/>
        </authorList>
    </citation>
    <scope>NUCLEOTIDE SEQUENCE</scope>
</reference>